<dbReference type="Pfam" id="PF11338">
    <property type="entry name" value="DUF3140"/>
    <property type="match status" value="1"/>
</dbReference>
<dbReference type="Pfam" id="PF11160">
    <property type="entry name" value="Hva1_TUDOR"/>
    <property type="match status" value="1"/>
</dbReference>
<feature type="compositionally biased region" description="Basic and acidic residues" evidence="1">
    <location>
        <begin position="227"/>
        <end position="242"/>
    </location>
</feature>
<evidence type="ECO:0000313" key="3">
    <source>
        <dbReference type="EMBL" id="PFH58946.1"/>
    </source>
</evidence>
<feature type="compositionally biased region" description="Basic and acidic residues" evidence="1">
    <location>
        <begin position="196"/>
        <end position="217"/>
    </location>
</feature>
<dbReference type="PANTHER" id="PTHR40630:SF1">
    <property type="entry name" value="DNA-BINDING PROTEIN"/>
    <property type="match status" value="1"/>
</dbReference>
<dbReference type="InterPro" id="IPR021331">
    <property type="entry name" value="Hva1_TUDOR"/>
</dbReference>
<reference evidence="3 4" key="2">
    <citation type="journal article" date="2017" name="Sci. Rep.">
        <title>Ant-infecting Ophiocordyceps genomes reveal a high diversity of potential behavioral manipulation genes and a possible major role for enterotoxins.</title>
        <authorList>
            <person name="de Bekker C."/>
            <person name="Ohm R.A."/>
            <person name="Evans H.C."/>
            <person name="Brachmann A."/>
            <person name="Hughes D.P."/>
        </authorList>
    </citation>
    <scope>NUCLEOTIDE SEQUENCE [LARGE SCALE GENOMIC DNA]</scope>
    <source>
        <strain evidence="3 4">SC16a</strain>
    </source>
</reference>
<accession>A0A2A9PDQ8</accession>
<evidence type="ECO:0000256" key="1">
    <source>
        <dbReference type="SAM" id="MobiDB-lite"/>
    </source>
</evidence>
<gene>
    <name evidence="3" type="ORF">XA68_13012</name>
</gene>
<feature type="compositionally biased region" description="Basic and acidic residues" evidence="1">
    <location>
        <begin position="103"/>
        <end position="117"/>
    </location>
</feature>
<dbReference type="InterPro" id="IPR021487">
    <property type="entry name" value="DUF3140"/>
</dbReference>
<feature type="compositionally biased region" description="Basic and acidic residues" evidence="1">
    <location>
        <begin position="256"/>
        <end position="267"/>
    </location>
</feature>
<reference evidence="3 4" key="1">
    <citation type="journal article" date="2015" name="BMC Genomics">
        <title>Gene expression during zombie ant biting behavior reflects the complexity underlying fungal parasitic behavioral manipulation.</title>
        <authorList>
            <person name="de Bekker C."/>
            <person name="Ohm R.A."/>
            <person name="Loreto R.G."/>
            <person name="Sebastian A."/>
            <person name="Albert I."/>
            <person name="Merrow M."/>
            <person name="Brachmann A."/>
            <person name="Hughes D.P."/>
        </authorList>
    </citation>
    <scope>NUCLEOTIDE SEQUENCE [LARGE SCALE GENOMIC DNA]</scope>
    <source>
        <strain evidence="3 4">SC16a</strain>
    </source>
</reference>
<organism evidence="3 4">
    <name type="scientific">Ophiocordyceps unilateralis</name>
    <name type="common">Zombie-ant fungus</name>
    <name type="synonym">Torrubia unilateralis</name>
    <dbReference type="NCBI Taxonomy" id="268505"/>
    <lineage>
        <taxon>Eukaryota</taxon>
        <taxon>Fungi</taxon>
        <taxon>Dikarya</taxon>
        <taxon>Ascomycota</taxon>
        <taxon>Pezizomycotina</taxon>
        <taxon>Sordariomycetes</taxon>
        <taxon>Hypocreomycetidae</taxon>
        <taxon>Hypocreales</taxon>
        <taxon>Ophiocordycipitaceae</taxon>
        <taxon>Ophiocordyceps</taxon>
    </lineage>
</organism>
<dbReference type="Proteomes" id="UP000037136">
    <property type="component" value="Unassembled WGS sequence"/>
</dbReference>
<dbReference type="EMBL" id="LAZP02000240">
    <property type="protein sequence ID" value="PFH58946.1"/>
    <property type="molecule type" value="Genomic_DNA"/>
</dbReference>
<feature type="compositionally biased region" description="Acidic residues" evidence="1">
    <location>
        <begin position="146"/>
        <end position="156"/>
    </location>
</feature>
<feature type="compositionally biased region" description="Polar residues" evidence="1">
    <location>
        <begin position="297"/>
        <end position="310"/>
    </location>
</feature>
<proteinExistence type="predicted"/>
<dbReference type="STRING" id="268505.A0A2A9PDQ8"/>
<comment type="caution">
    <text evidence="3">The sequence shown here is derived from an EMBL/GenBank/DDBJ whole genome shotgun (WGS) entry which is preliminary data.</text>
</comment>
<dbReference type="AlphaFoldDB" id="A0A2A9PDQ8"/>
<feature type="region of interest" description="Disordered" evidence="1">
    <location>
        <begin position="103"/>
        <end position="334"/>
    </location>
</feature>
<name>A0A2A9PDQ8_OPHUN</name>
<dbReference type="PANTHER" id="PTHR40630">
    <property type="entry name" value="POSSIBLE DNA-BINDING PROTEIN"/>
    <property type="match status" value="1"/>
</dbReference>
<feature type="region of interest" description="Disordered" evidence="1">
    <location>
        <begin position="36"/>
        <end position="69"/>
    </location>
</feature>
<feature type="compositionally biased region" description="Basic and acidic residues" evidence="1">
    <location>
        <begin position="48"/>
        <end position="69"/>
    </location>
</feature>
<feature type="compositionally biased region" description="Basic and acidic residues" evidence="1">
    <location>
        <begin position="170"/>
        <end position="189"/>
    </location>
</feature>
<feature type="compositionally biased region" description="Basic and acidic residues" evidence="1">
    <location>
        <begin position="127"/>
        <end position="145"/>
    </location>
</feature>
<sequence>MYHERFSVPIMKDQKTVVREFNELVNMTASELKNWLKSDESQSAGWPKDVEKDDGESVGHDSGRKIIEILESNPDKTLDKYSEDHIDHMRKVVAYCKRHLAQEEKTISNKSTEEAKQTKSYASLKNWGHDPLKEEKDDAANRDEANDGEANEDQMSDDGANGGDSNGDTGKAENGEADKQAGYKRKASDSKSGSNKRRETEKNDGGDADKDDEKTEQGEATGPDNTKSAEGKHTEEGHEDKKKNGHQNGSSKAKNGNKDEAEGKAENGPEAGETVSWNWGNGQPEGKVLDVKPEKATITTKNGNQASRNGNPEDPAVVIDTGKSKAVKQAHELN</sequence>
<keyword evidence="4" id="KW-1185">Reference proteome</keyword>
<protein>
    <recommendedName>
        <fullName evidence="2">Hypervirulence associated protein TUDOR domain-containing protein</fullName>
    </recommendedName>
</protein>
<evidence type="ECO:0000313" key="4">
    <source>
        <dbReference type="Proteomes" id="UP000037136"/>
    </source>
</evidence>
<evidence type="ECO:0000259" key="2">
    <source>
        <dbReference type="Pfam" id="PF11160"/>
    </source>
</evidence>
<feature type="domain" description="Hypervirulence associated protein TUDOR" evidence="2">
    <location>
        <begin position="272"/>
        <end position="333"/>
    </location>
</feature>
<dbReference type="OrthoDB" id="2131339at2759"/>